<evidence type="ECO:0000256" key="2">
    <source>
        <dbReference type="ARBA" id="ARBA00022801"/>
    </source>
</evidence>
<dbReference type="PANTHER" id="PTHR30480">
    <property type="entry name" value="BETA-HEXOSAMINIDASE-RELATED"/>
    <property type="match status" value="1"/>
</dbReference>
<reference evidence="6" key="1">
    <citation type="submission" date="2021-07" db="EMBL/GenBank/DDBJ databases">
        <authorList>
            <person name="Durling M."/>
        </authorList>
    </citation>
    <scope>NUCLEOTIDE SEQUENCE</scope>
</reference>
<dbReference type="Proteomes" id="UP000696280">
    <property type="component" value="Unassembled WGS sequence"/>
</dbReference>
<evidence type="ECO:0000259" key="5">
    <source>
        <dbReference type="Pfam" id="PF00933"/>
    </source>
</evidence>
<dbReference type="GO" id="GO:0004553">
    <property type="term" value="F:hydrolase activity, hydrolyzing O-glycosyl compounds"/>
    <property type="evidence" value="ECO:0007669"/>
    <property type="project" value="InterPro"/>
</dbReference>
<dbReference type="InterPro" id="IPR001764">
    <property type="entry name" value="Glyco_hydro_3_N"/>
</dbReference>
<comment type="similarity">
    <text evidence="1">Belongs to the glycosyl hydrolase 3 family.</text>
</comment>
<sequence>MSETAGLEPLWSDDELKSKIGQLFIVGFKGHVPSEDIKTLITTHKVGAVILFSRNIENATQLIELTNSLQEISRSAGQTQGLFISIDQENGIITRIKPPVATQLPGAMALGATQDPSNAYKIATATAETLKAFGVNMNYAPIADVNSEPKNPVIGVRSFSDDPSTVSKFVSAQFKGLQDGGVVPCVKHFPGHGDTAVDSHFGLPVISKSRAQVDACELIPFREAVAEGVDAVMTAHIVMSGLEKSQTDSDKSSKGGLPASLNPDIINILRKEMQYDGLVVSDCLEMAGVRGPYGTERAAVMALKAGTDCVMICHTMASQIGAIQQVIEAVKSGELSYAAMQKSVDRVEALKRKYSVSNTAQVTFAGTESRDEKQLALASEIYSKSTTVVRSEPKAFPIRADAARKILFLRPGKGPKPGGCVEESDKENVRGHYTPAAYIDVIRSYELNAVEIQYHEETQFSDESHKLIADADYVILATINASLSGYQKDFGLSLGKKLGNKLVVIATSDPYDFLEDTTDIVNYVVIYETTIAAFKSAMDIVFGKIIATGSLPVVNPGVKHNIESSQGQ</sequence>
<dbReference type="InterPro" id="IPR036881">
    <property type="entry name" value="Glyco_hydro_3_C_sf"/>
</dbReference>
<keyword evidence="3" id="KW-0325">Glycoprotein</keyword>
<dbReference type="EMBL" id="CAJVRL010000092">
    <property type="protein sequence ID" value="CAG8959358.1"/>
    <property type="molecule type" value="Genomic_DNA"/>
</dbReference>
<feature type="domain" description="Glycoside hydrolase family 3 N-terminal" evidence="5">
    <location>
        <begin position="16"/>
        <end position="348"/>
    </location>
</feature>
<dbReference type="InterPro" id="IPR050226">
    <property type="entry name" value="NagZ_Beta-hexosaminidase"/>
</dbReference>
<evidence type="ECO:0000313" key="7">
    <source>
        <dbReference type="Proteomes" id="UP000696280"/>
    </source>
</evidence>
<dbReference type="AlphaFoldDB" id="A0A9N9L789"/>
<evidence type="ECO:0000313" key="6">
    <source>
        <dbReference type="EMBL" id="CAG8959358.1"/>
    </source>
</evidence>
<dbReference type="Gene3D" id="3.20.20.300">
    <property type="entry name" value="Glycoside hydrolase, family 3, N-terminal domain"/>
    <property type="match status" value="1"/>
</dbReference>
<evidence type="ECO:0000256" key="1">
    <source>
        <dbReference type="ARBA" id="ARBA00005336"/>
    </source>
</evidence>
<dbReference type="GO" id="GO:0009254">
    <property type="term" value="P:peptidoglycan turnover"/>
    <property type="evidence" value="ECO:0007669"/>
    <property type="project" value="TreeGrafter"/>
</dbReference>
<comment type="caution">
    <text evidence="6">The sequence shown here is derived from an EMBL/GenBank/DDBJ whole genome shotgun (WGS) entry which is preliminary data.</text>
</comment>
<dbReference type="GO" id="GO:0005975">
    <property type="term" value="P:carbohydrate metabolic process"/>
    <property type="evidence" value="ECO:0007669"/>
    <property type="project" value="InterPro"/>
</dbReference>
<dbReference type="InterPro" id="IPR036962">
    <property type="entry name" value="Glyco_hydro_3_N_sf"/>
</dbReference>
<keyword evidence="4" id="KW-0326">Glycosidase</keyword>
<dbReference type="Pfam" id="PF00933">
    <property type="entry name" value="Glyco_hydro_3"/>
    <property type="match status" value="1"/>
</dbReference>
<name>A0A9N9L789_9HELO</name>
<accession>A0A9N9L789</accession>
<evidence type="ECO:0000256" key="3">
    <source>
        <dbReference type="ARBA" id="ARBA00023180"/>
    </source>
</evidence>
<organism evidence="6 7">
    <name type="scientific">Hymenoscyphus fraxineus</name>
    <dbReference type="NCBI Taxonomy" id="746836"/>
    <lineage>
        <taxon>Eukaryota</taxon>
        <taxon>Fungi</taxon>
        <taxon>Dikarya</taxon>
        <taxon>Ascomycota</taxon>
        <taxon>Pezizomycotina</taxon>
        <taxon>Leotiomycetes</taxon>
        <taxon>Helotiales</taxon>
        <taxon>Helotiaceae</taxon>
        <taxon>Hymenoscyphus</taxon>
    </lineage>
</organism>
<gene>
    <name evidence="6" type="ORF">HYFRA_00001256</name>
</gene>
<dbReference type="OrthoDB" id="4215304at2759"/>
<proteinExistence type="inferred from homology"/>
<evidence type="ECO:0000256" key="4">
    <source>
        <dbReference type="ARBA" id="ARBA00023295"/>
    </source>
</evidence>
<keyword evidence="7" id="KW-1185">Reference proteome</keyword>
<dbReference type="Gene3D" id="3.40.50.1700">
    <property type="entry name" value="Glycoside hydrolase family 3 C-terminal domain"/>
    <property type="match status" value="1"/>
</dbReference>
<dbReference type="SUPFAM" id="SSF51445">
    <property type="entry name" value="(Trans)glycosidases"/>
    <property type="match status" value="1"/>
</dbReference>
<protein>
    <recommendedName>
        <fullName evidence="5">Glycoside hydrolase family 3 N-terminal domain-containing protein</fullName>
    </recommendedName>
</protein>
<dbReference type="PANTHER" id="PTHR30480:SF16">
    <property type="entry name" value="GLYCOSIDE HYDROLASE FAMILY 3 DOMAIN PROTEIN"/>
    <property type="match status" value="1"/>
</dbReference>
<dbReference type="InterPro" id="IPR017853">
    <property type="entry name" value="GH"/>
</dbReference>
<keyword evidence="2" id="KW-0378">Hydrolase</keyword>